<dbReference type="AlphaFoldDB" id="F2CRD2"/>
<name>F2CRD2_HORVV</name>
<dbReference type="SUPFAM" id="SSF103473">
    <property type="entry name" value="MFS general substrate transporter"/>
    <property type="match status" value="1"/>
</dbReference>
<dbReference type="InterPro" id="IPR036259">
    <property type="entry name" value="MFS_trans_sf"/>
</dbReference>
<organism evidence="1">
    <name type="scientific">Hordeum vulgare subsp. vulgare</name>
    <name type="common">Domesticated barley</name>
    <dbReference type="NCBI Taxonomy" id="112509"/>
    <lineage>
        <taxon>Eukaryota</taxon>
        <taxon>Viridiplantae</taxon>
        <taxon>Streptophyta</taxon>
        <taxon>Embryophyta</taxon>
        <taxon>Tracheophyta</taxon>
        <taxon>Spermatophyta</taxon>
        <taxon>Magnoliopsida</taxon>
        <taxon>Liliopsida</taxon>
        <taxon>Poales</taxon>
        <taxon>Poaceae</taxon>
        <taxon>BOP clade</taxon>
        <taxon>Pooideae</taxon>
        <taxon>Triticodae</taxon>
        <taxon>Triticeae</taxon>
        <taxon>Hordeinae</taxon>
        <taxon>Hordeum</taxon>
    </lineage>
</organism>
<reference evidence="1" key="1">
    <citation type="journal article" date="2011" name="Plant Physiol.">
        <title>Comprehensive sequence analysis of 24,783 barley full-length cDNAs derived from 12 clone libraries.</title>
        <authorList>
            <person name="Matsumoto T."/>
            <person name="Tanaka T."/>
            <person name="Sakai H."/>
            <person name="Amano N."/>
            <person name="Kanamori H."/>
            <person name="Kurita K."/>
            <person name="Kikuta A."/>
            <person name="Kamiya K."/>
            <person name="Yamamoto M."/>
            <person name="Ikawa H."/>
            <person name="Fujii N."/>
            <person name="Hori K."/>
            <person name="Itoh T."/>
            <person name="Sato K."/>
        </authorList>
    </citation>
    <scope>NUCLEOTIDE SEQUENCE</scope>
    <source>
        <tissue evidence="1">Leaf</tissue>
    </source>
</reference>
<accession>F2CRD2</accession>
<dbReference type="Gene3D" id="1.20.1250.20">
    <property type="entry name" value="MFS general substrate transporter like domains"/>
    <property type="match status" value="1"/>
</dbReference>
<sequence length="141" mass="15113">MAQGFEPLLPRAGHRPRPATGGWRSALFIIWVEVAERFAYYGISSNLISYLTGPLGESTAAAAAAVNAWSGAASMLPLLGAAVADSWLGRYRTIVASSLLYITVSQLRTTPPDSFRSSTPSTTFFLLLNQLFCGFFSVAFG</sequence>
<protein>
    <submittedName>
        <fullName evidence="1">Predicted protein</fullName>
    </submittedName>
</protein>
<proteinExistence type="evidence at transcript level"/>
<dbReference type="EMBL" id="AK354184">
    <property type="protein sequence ID" value="BAJ85403.1"/>
    <property type="molecule type" value="mRNA"/>
</dbReference>
<dbReference type="PANTHER" id="PTHR11654">
    <property type="entry name" value="OLIGOPEPTIDE TRANSPORTER-RELATED"/>
    <property type="match status" value="1"/>
</dbReference>
<evidence type="ECO:0000313" key="1">
    <source>
        <dbReference type="EMBL" id="BAJ85403.1"/>
    </source>
</evidence>
<dbReference type="ExpressionAtlas" id="F2CRD2">
    <property type="expression patterns" value="differential"/>
</dbReference>